<evidence type="ECO:0000256" key="9">
    <source>
        <dbReference type="ARBA" id="ARBA00023054"/>
    </source>
</evidence>
<evidence type="ECO:0000256" key="6">
    <source>
        <dbReference type="ARBA" id="ARBA00022759"/>
    </source>
</evidence>
<comment type="similarity">
    <text evidence="2">Belongs to the ANKZF1/VMS1 family.</text>
</comment>
<dbReference type="AlphaFoldDB" id="A0A150X688"/>
<evidence type="ECO:0000256" key="3">
    <source>
        <dbReference type="ARBA" id="ARBA00022490"/>
    </source>
</evidence>
<dbReference type="InterPro" id="IPR047139">
    <property type="entry name" value="ANKZ1/VMS1"/>
</dbReference>
<dbReference type="EMBL" id="LRPC01000028">
    <property type="protein sequence ID" value="KYG74259.1"/>
    <property type="molecule type" value="Genomic_DNA"/>
</dbReference>
<comment type="caution">
    <text evidence="11">The sequence shown here is derived from an EMBL/GenBank/DDBJ whole genome shotgun (WGS) entry which is preliminary data.</text>
</comment>
<keyword evidence="6" id="KW-0255">Endonuclease</keyword>
<accession>A0A150X688</accession>
<protein>
    <recommendedName>
        <fullName evidence="10">VLRF1 domain-containing protein</fullName>
    </recommendedName>
</protein>
<keyword evidence="7" id="KW-0378">Hydrolase</keyword>
<dbReference type="GO" id="GO:0005737">
    <property type="term" value="C:cytoplasm"/>
    <property type="evidence" value="ECO:0007669"/>
    <property type="project" value="UniProtKB-SubCell"/>
</dbReference>
<dbReference type="PANTHER" id="PTHR16036">
    <property type="entry name" value="ANKYRIN REPEAT AND ZINC FINGER DOMAIN-CONTAINING PROTEIN 1"/>
    <property type="match status" value="1"/>
</dbReference>
<keyword evidence="4" id="KW-0540">Nuclease</keyword>
<evidence type="ECO:0000256" key="1">
    <source>
        <dbReference type="ARBA" id="ARBA00004496"/>
    </source>
</evidence>
<dbReference type="Proteomes" id="UP000075606">
    <property type="component" value="Unassembled WGS sequence"/>
</dbReference>
<evidence type="ECO:0000313" key="12">
    <source>
        <dbReference type="Proteomes" id="UP000075606"/>
    </source>
</evidence>
<comment type="subcellular location">
    <subcellularLocation>
        <location evidence="1">Cytoplasm</location>
    </subcellularLocation>
</comment>
<organism evidence="11 12">
    <name type="scientific">Roseivirga spongicola</name>
    <dbReference type="NCBI Taxonomy" id="333140"/>
    <lineage>
        <taxon>Bacteria</taxon>
        <taxon>Pseudomonadati</taxon>
        <taxon>Bacteroidota</taxon>
        <taxon>Cytophagia</taxon>
        <taxon>Cytophagales</taxon>
        <taxon>Roseivirgaceae</taxon>
        <taxon>Roseivirga</taxon>
    </lineage>
</organism>
<dbReference type="PANTHER" id="PTHR16036:SF2">
    <property type="entry name" value="TRNA ENDONUCLEASE ANKZF1"/>
    <property type="match status" value="1"/>
</dbReference>
<dbReference type="PROSITE" id="PS52044">
    <property type="entry name" value="VLRF1"/>
    <property type="match status" value="1"/>
</dbReference>
<reference evidence="11 12" key="1">
    <citation type="submission" date="2016-01" db="EMBL/GenBank/DDBJ databases">
        <title>Genome sequencing of Roseivirga spongicola UST030701-084.</title>
        <authorList>
            <person name="Selvaratnam C."/>
            <person name="Thevarajoo S."/>
            <person name="Goh K.M."/>
            <person name="Ee R."/>
            <person name="Chan K.-G."/>
            <person name="Chong C.S."/>
        </authorList>
    </citation>
    <scope>NUCLEOTIDE SEQUENCE [LARGE SCALE GENOMIC DNA]</scope>
    <source>
        <strain evidence="11 12">UST030701-084</strain>
    </source>
</reference>
<dbReference type="Pfam" id="PF18826">
    <property type="entry name" value="bVLRF1"/>
    <property type="match status" value="1"/>
</dbReference>
<keyword evidence="12" id="KW-1185">Reference proteome</keyword>
<dbReference type="STRING" id="333140.AWW68_16575"/>
<name>A0A150X688_9BACT</name>
<keyword evidence="9" id="KW-0175">Coiled coil</keyword>
<evidence type="ECO:0000256" key="5">
    <source>
        <dbReference type="ARBA" id="ARBA00022737"/>
    </source>
</evidence>
<keyword evidence="3" id="KW-0963">Cytoplasm</keyword>
<proteinExistence type="inferred from homology"/>
<evidence type="ECO:0000256" key="8">
    <source>
        <dbReference type="ARBA" id="ARBA00023043"/>
    </source>
</evidence>
<sequence length="222" mass="25903">MEPKSIFLKRPEVTKVVTSLREAEMPLSYDFEKHKYTWEEQGMEFSLRLPITIFSNEEGLVDLEKEVTYLMLLVQSGSASVGVFQHEKCLSHKVFSSYMVRKKQGKSQIKHLKTKGKSRAGSRIRLASGAEMFDNVNERLQRHFQEHGFDRITFSCSKILLPHLFGAKVEPPFDKKDPKIYKIPKHLHQPNFEVMLGMQRFLNLGELIIPQEVNEEDLFYLR</sequence>
<keyword evidence="5" id="KW-0677">Repeat</keyword>
<gene>
    <name evidence="11" type="ORF">AWW68_16575</name>
</gene>
<dbReference type="GO" id="GO:0004519">
    <property type="term" value="F:endonuclease activity"/>
    <property type="evidence" value="ECO:0007669"/>
    <property type="project" value="UniProtKB-KW"/>
</dbReference>
<evidence type="ECO:0000259" key="10">
    <source>
        <dbReference type="PROSITE" id="PS52044"/>
    </source>
</evidence>
<dbReference type="RefSeq" id="WP_068224041.1">
    <property type="nucleotide sequence ID" value="NZ_LRPC01000028.1"/>
</dbReference>
<evidence type="ECO:0000256" key="2">
    <source>
        <dbReference type="ARBA" id="ARBA00009262"/>
    </source>
</evidence>
<evidence type="ECO:0000256" key="4">
    <source>
        <dbReference type="ARBA" id="ARBA00022722"/>
    </source>
</evidence>
<evidence type="ECO:0000256" key="7">
    <source>
        <dbReference type="ARBA" id="ARBA00022801"/>
    </source>
</evidence>
<dbReference type="GO" id="GO:0016787">
    <property type="term" value="F:hydrolase activity"/>
    <property type="evidence" value="ECO:0007669"/>
    <property type="project" value="UniProtKB-KW"/>
</dbReference>
<dbReference type="InterPro" id="IPR041175">
    <property type="entry name" value="VLRF1/Vms1"/>
</dbReference>
<feature type="domain" description="VLRF1" evidence="10">
    <location>
        <begin position="65"/>
        <end position="205"/>
    </location>
</feature>
<dbReference type="GO" id="GO:0036503">
    <property type="term" value="P:ERAD pathway"/>
    <property type="evidence" value="ECO:0007669"/>
    <property type="project" value="TreeGrafter"/>
</dbReference>
<dbReference type="OrthoDB" id="850705at2"/>
<evidence type="ECO:0000313" key="11">
    <source>
        <dbReference type="EMBL" id="KYG74259.1"/>
    </source>
</evidence>
<keyword evidence="8" id="KW-0040">ANK repeat</keyword>